<dbReference type="OrthoDB" id="9778777at2"/>
<evidence type="ECO:0000259" key="2">
    <source>
        <dbReference type="Pfam" id="PF00174"/>
    </source>
</evidence>
<dbReference type="RefSeq" id="WP_104058857.1">
    <property type="nucleotide sequence ID" value="NZ_PREZ01000005.1"/>
</dbReference>
<dbReference type="SUPFAM" id="SSF56524">
    <property type="entry name" value="Oxidoreductase molybdopterin-binding domain"/>
    <property type="match status" value="1"/>
</dbReference>
<organism evidence="3 4">
    <name type="scientific">Jeotgalibacillus proteolyticus</name>
    <dbReference type="NCBI Taxonomy" id="2082395"/>
    <lineage>
        <taxon>Bacteria</taxon>
        <taxon>Bacillati</taxon>
        <taxon>Bacillota</taxon>
        <taxon>Bacilli</taxon>
        <taxon>Bacillales</taxon>
        <taxon>Caryophanaceae</taxon>
        <taxon>Jeotgalibacillus</taxon>
    </lineage>
</organism>
<evidence type="ECO:0000313" key="3">
    <source>
        <dbReference type="EMBL" id="PPA69864.1"/>
    </source>
</evidence>
<comment type="caution">
    <text evidence="3">The sequence shown here is derived from an EMBL/GenBank/DDBJ whole genome shotgun (WGS) entry which is preliminary data.</text>
</comment>
<dbReference type="CDD" id="cd02109">
    <property type="entry name" value="arch_bact_SO_family_Moco"/>
    <property type="match status" value="1"/>
</dbReference>
<dbReference type="Proteomes" id="UP000239047">
    <property type="component" value="Unassembled WGS sequence"/>
</dbReference>
<dbReference type="PANTHER" id="PTHR43032:SF4">
    <property type="entry name" value="OXIDOREDUCTASE MOLYBDOPTERIN-BINDING DOMAIN-CONTAINING PROTEIN"/>
    <property type="match status" value="1"/>
</dbReference>
<protein>
    <submittedName>
        <fullName evidence="3">Sulfite oxidase-like oxidoreductase</fullName>
    </submittedName>
</protein>
<sequence length="222" mass="26283">MNKAQRIKNSRIPDQKDTFGGRLPPGQTLTEKFPILHEGEVPEYDLTKWELSIFGEGIKSRSFTYEELMRMPQSTIVKDIHCVTRWSKFDNEFKGIKFLDFLKEAAIEIPPSATHIMIYGDHDYDTNLPIEDLLRDDILLAHSYEGKPLTPKHGWPLRLIVPHLYFWKSVKWLRGFEFMSKDRNGFWEKNGFHHYGDVFKEERFSGEDLDIPEDEWKKKDFD</sequence>
<dbReference type="Pfam" id="PF00174">
    <property type="entry name" value="Oxidored_molyb"/>
    <property type="match status" value="1"/>
</dbReference>
<name>A0A2S5GAC3_9BACL</name>
<dbReference type="InterPro" id="IPR036374">
    <property type="entry name" value="OxRdtase_Mopterin-bd_sf"/>
</dbReference>
<accession>A0A2S5GAC3</accession>
<keyword evidence="4" id="KW-1185">Reference proteome</keyword>
<feature type="region of interest" description="Disordered" evidence="1">
    <location>
        <begin position="1"/>
        <end position="23"/>
    </location>
</feature>
<feature type="domain" description="Oxidoreductase molybdopterin-binding" evidence="2">
    <location>
        <begin position="39"/>
        <end position="187"/>
    </location>
</feature>
<proteinExistence type="predicted"/>
<evidence type="ECO:0000313" key="4">
    <source>
        <dbReference type="Proteomes" id="UP000239047"/>
    </source>
</evidence>
<dbReference type="Gene3D" id="3.90.420.10">
    <property type="entry name" value="Oxidoreductase, molybdopterin-binding domain"/>
    <property type="match status" value="1"/>
</dbReference>
<dbReference type="EMBL" id="PREZ01000005">
    <property type="protein sequence ID" value="PPA69864.1"/>
    <property type="molecule type" value="Genomic_DNA"/>
</dbReference>
<reference evidence="3 4" key="1">
    <citation type="submission" date="2018-02" db="EMBL/GenBank/DDBJ databases">
        <title>Jeotgalibacillus proteolyticum sp. nov. a protease producing bacterium isolated from ocean sediments of Laizhou Bay.</title>
        <authorList>
            <person name="Li Y."/>
        </authorList>
    </citation>
    <scope>NUCLEOTIDE SEQUENCE [LARGE SCALE GENOMIC DNA]</scope>
    <source>
        <strain evidence="3 4">22-7</strain>
    </source>
</reference>
<dbReference type="AlphaFoldDB" id="A0A2S5GAC3"/>
<dbReference type="InterPro" id="IPR000572">
    <property type="entry name" value="OxRdtase_Mopterin-bd_dom"/>
</dbReference>
<dbReference type="PANTHER" id="PTHR43032">
    <property type="entry name" value="PROTEIN-METHIONINE-SULFOXIDE REDUCTASE"/>
    <property type="match status" value="1"/>
</dbReference>
<evidence type="ECO:0000256" key="1">
    <source>
        <dbReference type="SAM" id="MobiDB-lite"/>
    </source>
</evidence>
<gene>
    <name evidence="3" type="ORF">C4B60_15140</name>
</gene>